<reference evidence="3" key="1">
    <citation type="submission" date="2015-08" db="EMBL/GenBank/DDBJ databases">
        <title>Fjat-10028 dsm 16317.</title>
        <authorList>
            <person name="Liu B."/>
            <person name="Wang J."/>
            <person name="Zhu Y."/>
            <person name="Liu G."/>
            <person name="Chen Q."/>
            <person name="Chen Z."/>
            <person name="Lan J."/>
            <person name="Che J."/>
            <person name="Ge C."/>
            <person name="Shi H."/>
            <person name="Pan Z."/>
            <person name="Liu X."/>
        </authorList>
    </citation>
    <scope>NUCLEOTIDE SEQUENCE [LARGE SCALE GENOMIC DNA]</scope>
    <source>
        <strain evidence="3">DSM 16317</strain>
    </source>
</reference>
<dbReference type="RefSeq" id="WP_053415314.1">
    <property type="nucleotide sequence ID" value="NZ_LILB01000001.1"/>
</dbReference>
<accession>A0A0M0LJG4</accession>
<evidence type="ECO:0000259" key="1">
    <source>
        <dbReference type="PROSITE" id="PS51819"/>
    </source>
</evidence>
<proteinExistence type="predicted"/>
<protein>
    <recommendedName>
        <fullName evidence="1">VOC domain-containing protein</fullName>
    </recommendedName>
</protein>
<dbReference type="Proteomes" id="UP000036867">
    <property type="component" value="Unassembled WGS sequence"/>
</dbReference>
<evidence type="ECO:0000313" key="3">
    <source>
        <dbReference type="Proteomes" id="UP000036867"/>
    </source>
</evidence>
<dbReference type="Gene3D" id="3.10.180.10">
    <property type="entry name" value="2,3-Dihydroxybiphenyl 1,2-Dioxygenase, domain 1"/>
    <property type="match status" value="1"/>
</dbReference>
<dbReference type="EMBL" id="LILB01000001">
    <property type="protein sequence ID" value="KOO51189.1"/>
    <property type="molecule type" value="Genomic_DNA"/>
</dbReference>
<dbReference type="InterPro" id="IPR004360">
    <property type="entry name" value="Glyas_Fos-R_dOase_dom"/>
</dbReference>
<dbReference type="Pfam" id="PF00903">
    <property type="entry name" value="Glyoxalase"/>
    <property type="match status" value="1"/>
</dbReference>
<dbReference type="PANTHER" id="PTHR36437:SF2">
    <property type="entry name" value="GLYOXALASE_BLEOMYCIN RESISTANCE PROTEIN_DIOXYGENASE"/>
    <property type="match status" value="1"/>
</dbReference>
<dbReference type="OrthoDB" id="2608626at2"/>
<dbReference type="PANTHER" id="PTHR36437">
    <property type="entry name" value="GLYOXALASE/BLEOMYCIN RESISTANCE PROTEIN/DIOXYGENASE"/>
    <property type="match status" value="1"/>
</dbReference>
<gene>
    <name evidence="2" type="ORF">AMD00_01380</name>
</gene>
<dbReference type="PROSITE" id="PS51819">
    <property type="entry name" value="VOC"/>
    <property type="match status" value="1"/>
</dbReference>
<dbReference type="STRING" id="263475.AMD00_01380"/>
<organism evidence="2 3">
    <name type="scientific">Viridibacillus arvi</name>
    <dbReference type="NCBI Taxonomy" id="263475"/>
    <lineage>
        <taxon>Bacteria</taxon>
        <taxon>Bacillati</taxon>
        <taxon>Bacillota</taxon>
        <taxon>Bacilli</taxon>
        <taxon>Bacillales</taxon>
        <taxon>Caryophanaceae</taxon>
        <taxon>Viridibacillus</taxon>
    </lineage>
</organism>
<comment type="caution">
    <text evidence="2">The sequence shown here is derived from an EMBL/GenBank/DDBJ whole genome shotgun (WGS) entry which is preliminary data.</text>
</comment>
<dbReference type="AlphaFoldDB" id="A0A0M0LJG4"/>
<dbReference type="GeneID" id="301134773"/>
<dbReference type="InterPro" id="IPR029068">
    <property type="entry name" value="Glyas_Bleomycin-R_OHBP_Dase"/>
</dbReference>
<feature type="domain" description="VOC" evidence="1">
    <location>
        <begin position="4"/>
        <end position="112"/>
    </location>
</feature>
<dbReference type="InterPro" id="IPR037523">
    <property type="entry name" value="VOC_core"/>
</dbReference>
<keyword evidence="3" id="KW-1185">Reference proteome</keyword>
<evidence type="ECO:0000313" key="2">
    <source>
        <dbReference type="EMBL" id="KOO51189.1"/>
    </source>
</evidence>
<dbReference type="SUPFAM" id="SSF54593">
    <property type="entry name" value="Glyoxalase/Bleomycin resistance protein/Dihydroxybiphenyl dioxygenase"/>
    <property type="match status" value="1"/>
</dbReference>
<sequence>MIERIDTICLQVSNIEKSSNWYQELLGFKEVYKAEGYRVLSVGNSGVPLTIEEGNTSLDNRTYPIFFTKDIKAAHTKLMEHGVDVGELQIDGVNNFFEFYDLDNNKLQVCFWE</sequence>
<name>A0A0M0LJG4_9BACL</name>